<proteinExistence type="predicted"/>
<evidence type="ECO:0000256" key="1">
    <source>
        <dbReference type="SAM" id="Coils"/>
    </source>
</evidence>
<protein>
    <submittedName>
        <fullName evidence="4">Uncharacterized protein LOC106180601</fullName>
    </submittedName>
</protein>
<keyword evidence="1" id="KW-0175">Coiled coil</keyword>
<name>A0A1S3KBR4_LINAN</name>
<keyword evidence="3" id="KW-1185">Reference proteome</keyword>
<dbReference type="KEGG" id="lak:106180601"/>
<evidence type="ECO:0000313" key="4">
    <source>
        <dbReference type="RefSeq" id="XP_013420073.1"/>
    </source>
</evidence>
<sequence length="297" mass="34512">MAARSKCSVKSGKKYSPPPQPPKPKRTLSELSSTSDENSLQILTELEEIKCVLDKTVKIEDLKEIVKGVIQETMTELRKEYEERMKSFEQKHIEERRKLQDQIDGMNLEVHNLRERLSEKDKEVRDLKKSMNECRTLSMEASSRANRNEQYSRKTNVKIYGITETLNENIKEKVKDMMKTVAKIEIKDDEIMALHRIPGKPGETRPIIMKVKNTEIKSKIMKKRKIVRQSGNALKISDDVTAANTKLIQRLGQFEDIQNAWYFNGSVYGQLVNSESRIRFDIHDNLDDKIKRSVRKS</sequence>
<feature type="region of interest" description="Disordered" evidence="2">
    <location>
        <begin position="1"/>
        <end position="35"/>
    </location>
</feature>
<reference evidence="4" key="1">
    <citation type="submission" date="2025-08" db="UniProtKB">
        <authorList>
            <consortium name="RefSeq"/>
        </authorList>
    </citation>
    <scope>IDENTIFICATION</scope>
    <source>
        <tissue evidence="4">Gonads</tissue>
    </source>
</reference>
<evidence type="ECO:0000313" key="3">
    <source>
        <dbReference type="Proteomes" id="UP000085678"/>
    </source>
</evidence>
<feature type="coiled-coil region" evidence="1">
    <location>
        <begin position="71"/>
        <end position="130"/>
    </location>
</feature>
<organism evidence="3 4">
    <name type="scientific">Lingula anatina</name>
    <name type="common">Brachiopod</name>
    <name type="synonym">Lingula unguis</name>
    <dbReference type="NCBI Taxonomy" id="7574"/>
    <lineage>
        <taxon>Eukaryota</taxon>
        <taxon>Metazoa</taxon>
        <taxon>Spiralia</taxon>
        <taxon>Lophotrochozoa</taxon>
        <taxon>Brachiopoda</taxon>
        <taxon>Linguliformea</taxon>
        <taxon>Lingulata</taxon>
        <taxon>Lingulida</taxon>
        <taxon>Linguloidea</taxon>
        <taxon>Lingulidae</taxon>
        <taxon>Lingula</taxon>
    </lineage>
</organism>
<gene>
    <name evidence="4" type="primary">LOC106180601</name>
</gene>
<dbReference type="GeneID" id="106180601"/>
<dbReference type="AlphaFoldDB" id="A0A1S3KBR4"/>
<dbReference type="RefSeq" id="XP_013420073.1">
    <property type="nucleotide sequence ID" value="XM_013564619.1"/>
</dbReference>
<dbReference type="Proteomes" id="UP000085678">
    <property type="component" value="Unplaced"/>
</dbReference>
<dbReference type="PANTHER" id="PTHR37445">
    <property type="entry name" value="PROTEIN CBG24663"/>
    <property type="match status" value="1"/>
</dbReference>
<dbReference type="InParanoid" id="A0A1S3KBR4"/>
<dbReference type="Gene3D" id="3.30.70.1820">
    <property type="entry name" value="L1 transposable element, RRM domain"/>
    <property type="match status" value="1"/>
</dbReference>
<dbReference type="PANTHER" id="PTHR37445:SF3">
    <property type="entry name" value="ZINC FINGER PHD-TYPE DOMAIN-CONTAINING PROTEIN"/>
    <property type="match status" value="1"/>
</dbReference>
<accession>A0A1S3KBR4</accession>
<dbReference type="OrthoDB" id="7477812at2759"/>
<evidence type="ECO:0000256" key="2">
    <source>
        <dbReference type="SAM" id="MobiDB-lite"/>
    </source>
</evidence>